<dbReference type="InterPro" id="IPR016123">
    <property type="entry name" value="Mog1/PsbP_a/b/a-sand"/>
</dbReference>
<evidence type="ECO:0000256" key="11">
    <source>
        <dbReference type="ARBA" id="ARBA00035638"/>
    </source>
</evidence>
<comment type="function">
    <text evidence="1">May be involved in the regulation of photosystem II.</text>
</comment>
<evidence type="ECO:0000256" key="7">
    <source>
        <dbReference type="ARBA" id="ARBA00023276"/>
    </source>
</evidence>
<evidence type="ECO:0000256" key="5">
    <source>
        <dbReference type="ARBA" id="ARBA00022946"/>
    </source>
</evidence>
<comment type="similarity">
    <text evidence="11">Belongs to the PsbP family.</text>
</comment>
<proteinExistence type="inferred from homology"/>
<evidence type="ECO:0000313" key="15">
    <source>
        <dbReference type="Proteomes" id="UP000326939"/>
    </source>
</evidence>
<comment type="subcellular location">
    <subcellularLocation>
        <location evidence="12">Plastid</location>
        <location evidence="12">Chloroplast thylakoid</location>
    </subcellularLocation>
</comment>
<gene>
    <name evidence="14" type="ORF">DKX38_002191</name>
</gene>
<evidence type="ECO:0000256" key="9">
    <source>
        <dbReference type="ARBA" id="ARBA00031606"/>
    </source>
</evidence>
<dbReference type="Proteomes" id="UP000326939">
    <property type="component" value="Chromosome 2"/>
</dbReference>
<keyword evidence="7" id="KW-0604">Photosystem II</keyword>
<feature type="domain" description="PsbP C-terminal" evidence="13">
    <location>
        <begin position="93"/>
        <end position="261"/>
    </location>
</feature>
<comment type="caution">
    <text evidence="14">The sequence shown here is derived from an EMBL/GenBank/DDBJ whole genome shotgun (WGS) entry which is preliminary data.</text>
</comment>
<dbReference type="Pfam" id="PF01789">
    <property type="entry name" value="PsbP"/>
    <property type="match status" value="1"/>
</dbReference>
<dbReference type="GO" id="GO:0015979">
    <property type="term" value="P:photosynthesis"/>
    <property type="evidence" value="ECO:0007669"/>
    <property type="project" value="UniProtKB-KW"/>
</dbReference>
<protein>
    <recommendedName>
        <fullName evidence="10">23 kDa subunit of oxygen evolving system of photosystem II</fullName>
    </recommendedName>
    <alternativeName>
        <fullName evidence="9">23 kDa thylakoid membrane protein</fullName>
    </alternativeName>
    <alternativeName>
        <fullName evidence="8">OEC 23 kDa subunit</fullName>
    </alternativeName>
</protein>
<evidence type="ECO:0000256" key="12">
    <source>
        <dbReference type="ARBA" id="ARBA00046272"/>
    </source>
</evidence>
<evidence type="ECO:0000256" key="1">
    <source>
        <dbReference type="ARBA" id="ARBA00002851"/>
    </source>
</evidence>
<keyword evidence="3" id="KW-0602">Photosynthesis</keyword>
<keyword evidence="6" id="KW-0793">Thylakoid</keyword>
<dbReference type="EMBL" id="VDCV01000002">
    <property type="protein sequence ID" value="KAB5568398.1"/>
    <property type="molecule type" value="Genomic_DNA"/>
</dbReference>
<evidence type="ECO:0000256" key="8">
    <source>
        <dbReference type="ARBA" id="ARBA00029584"/>
    </source>
</evidence>
<dbReference type="Gene3D" id="3.40.1000.10">
    <property type="entry name" value="Mog1/PsbP, alpha/beta/alpha sandwich"/>
    <property type="match status" value="1"/>
</dbReference>
<dbReference type="GO" id="GO:0009534">
    <property type="term" value="C:chloroplast thylakoid"/>
    <property type="evidence" value="ECO:0007669"/>
    <property type="project" value="UniProtKB-SubCell"/>
</dbReference>
<evidence type="ECO:0000256" key="4">
    <source>
        <dbReference type="ARBA" id="ARBA00022640"/>
    </source>
</evidence>
<dbReference type="SUPFAM" id="SSF55724">
    <property type="entry name" value="Mog1p/PsbP-like"/>
    <property type="match status" value="1"/>
</dbReference>
<keyword evidence="2" id="KW-0150">Chloroplast</keyword>
<dbReference type="AlphaFoldDB" id="A0A5N5NNA7"/>
<name>A0A5N5NNA7_9ROSI</name>
<evidence type="ECO:0000259" key="13">
    <source>
        <dbReference type="Pfam" id="PF01789"/>
    </source>
</evidence>
<keyword evidence="4" id="KW-0934">Plastid</keyword>
<evidence type="ECO:0000256" key="10">
    <source>
        <dbReference type="ARBA" id="ARBA00032148"/>
    </source>
</evidence>
<dbReference type="PANTHER" id="PTHR31407:SF6">
    <property type="entry name" value="OXYGEN-EVOLVING ENHANCER PROTEIN 2-1, CHLOROPLASTIC"/>
    <property type="match status" value="1"/>
</dbReference>
<reference evidence="15" key="1">
    <citation type="journal article" date="2019" name="Gigascience">
        <title>De novo genome assembly of the endangered Acer yangbiense, a plant species with extremely small populations endemic to Yunnan Province, China.</title>
        <authorList>
            <person name="Yang J."/>
            <person name="Wariss H.M."/>
            <person name="Tao L."/>
            <person name="Zhang R."/>
            <person name="Yun Q."/>
            <person name="Hollingsworth P."/>
            <person name="Dao Z."/>
            <person name="Luo G."/>
            <person name="Guo H."/>
            <person name="Ma Y."/>
            <person name="Sun W."/>
        </authorList>
    </citation>
    <scope>NUCLEOTIDE SEQUENCE [LARGE SCALE GENOMIC DNA]</scope>
    <source>
        <strain evidence="15">cv. br00</strain>
    </source>
</reference>
<accession>A0A5N5NNA7</accession>
<dbReference type="InterPro" id="IPR002683">
    <property type="entry name" value="PsbP_C"/>
</dbReference>
<evidence type="ECO:0000256" key="3">
    <source>
        <dbReference type="ARBA" id="ARBA00022531"/>
    </source>
</evidence>
<sequence length="262" mass="28049">MASTACFLHHHAPATPARSASSSQRQVANLKPSQLVCRAQKQAVQEEDGSAVSRRLALTVLIGAAALGSKVAPADAAYGESANIFGKPKSNTDFLPYNGDGFKLSVPAKWNPSKEREYTGQVVRYEDNFDSTTNVVVTITPTDKKSITDYGSPEEFLSKVDYLLGKQSSLFATASEGGFDSNAVATANILESSTPVVDGKQYYSLTVLTRTADGDEGGKHHIIRATVKDGKLFICKAQAGDKRWFKGARRFVESAASSFSVA</sequence>
<dbReference type="GO" id="GO:0009654">
    <property type="term" value="C:photosystem II oxygen evolving complex"/>
    <property type="evidence" value="ECO:0007669"/>
    <property type="project" value="InterPro"/>
</dbReference>
<dbReference type="GO" id="GO:0005509">
    <property type="term" value="F:calcium ion binding"/>
    <property type="evidence" value="ECO:0007669"/>
    <property type="project" value="InterPro"/>
</dbReference>
<organism evidence="14 15">
    <name type="scientific">Salix brachista</name>
    <dbReference type="NCBI Taxonomy" id="2182728"/>
    <lineage>
        <taxon>Eukaryota</taxon>
        <taxon>Viridiplantae</taxon>
        <taxon>Streptophyta</taxon>
        <taxon>Embryophyta</taxon>
        <taxon>Tracheophyta</taxon>
        <taxon>Spermatophyta</taxon>
        <taxon>Magnoliopsida</taxon>
        <taxon>eudicotyledons</taxon>
        <taxon>Gunneridae</taxon>
        <taxon>Pentapetalae</taxon>
        <taxon>rosids</taxon>
        <taxon>fabids</taxon>
        <taxon>Malpighiales</taxon>
        <taxon>Salicaceae</taxon>
        <taxon>Saliceae</taxon>
        <taxon>Salix</taxon>
    </lineage>
</organism>
<keyword evidence="5" id="KW-0809">Transit peptide</keyword>
<dbReference type="PANTHER" id="PTHR31407">
    <property type="match status" value="1"/>
</dbReference>
<evidence type="ECO:0000256" key="2">
    <source>
        <dbReference type="ARBA" id="ARBA00022528"/>
    </source>
</evidence>
<keyword evidence="15" id="KW-1185">Reference proteome</keyword>
<dbReference type="GO" id="GO:0019898">
    <property type="term" value="C:extrinsic component of membrane"/>
    <property type="evidence" value="ECO:0007669"/>
    <property type="project" value="InterPro"/>
</dbReference>
<evidence type="ECO:0000313" key="14">
    <source>
        <dbReference type="EMBL" id="KAB5568398.1"/>
    </source>
</evidence>
<evidence type="ECO:0000256" key="6">
    <source>
        <dbReference type="ARBA" id="ARBA00023078"/>
    </source>
</evidence>